<dbReference type="STRING" id="453591.Igni_0898"/>
<proteinExistence type="predicted"/>
<dbReference type="KEGG" id="iho:Igni_0898"/>
<accession>A8AAX6</accession>
<dbReference type="AlphaFoldDB" id="A8AAX6"/>
<dbReference type="InterPro" id="IPR027417">
    <property type="entry name" value="P-loop_NTPase"/>
</dbReference>
<organism evidence="1 2">
    <name type="scientific">Ignicoccus hospitalis (strain KIN4/I / DSM 18386 / JCM 14125)</name>
    <dbReference type="NCBI Taxonomy" id="453591"/>
    <lineage>
        <taxon>Archaea</taxon>
        <taxon>Thermoproteota</taxon>
        <taxon>Thermoprotei</taxon>
        <taxon>Desulfurococcales</taxon>
        <taxon>Desulfurococcaceae</taxon>
        <taxon>Ignicoccus</taxon>
    </lineage>
</organism>
<evidence type="ECO:0008006" key="3">
    <source>
        <dbReference type="Google" id="ProtNLM"/>
    </source>
</evidence>
<sequence length="260" mass="30944">MVKPILINGFPRSGTTYLFRYLQWKFGEALFEPLTSPQVAVEFIKDERLKRDLLIKNPWNVNASFYRSWWIYDTKTLEEFKELVKGIPLKEVTLHFYLDLFQDGWEVYHIIRHPADNYFSYVNYFYGGRGFGRKLAFSALKGLAKLGFDSHKFFALWEMATRICPISSYSKIRRSFEAAFVYMWTVANWTALKTLGERRILVYEKPETLETLPEFREFSKNNPFKKKTYEGREKLFKKFDALAREVGVGEEFELLMELMR</sequence>
<evidence type="ECO:0000313" key="2">
    <source>
        <dbReference type="Proteomes" id="UP000000262"/>
    </source>
</evidence>
<gene>
    <name evidence="1" type="ordered locus">Igni_0898</name>
</gene>
<dbReference type="HOGENOM" id="CLU_1067964_0_0_2"/>
<dbReference type="RefSeq" id="WP_012123042.1">
    <property type="nucleotide sequence ID" value="NC_009776.1"/>
</dbReference>
<dbReference type="SUPFAM" id="SSF52540">
    <property type="entry name" value="P-loop containing nucleoside triphosphate hydrolases"/>
    <property type="match status" value="1"/>
</dbReference>
<dbReference type="EMBL" id="CP000816">
    <property type="protein sequence ID" value="ABU82078.1"/>
    <property type="molecule type" value="Genomic_DNA"/>
</dbReference>
<protein>
    <recommendedName>
        <fullName evidence="3">Sulfotransferase</fullName>
    </recommendedName>
</protein>
<dbReference type="Gene3D" id="3.40.50.300">
    <property type="entry name" value="P-loop containing nucleotide triphosphate hydrolases"/>
    <property type="match status" value="1"/>
</dbReference>
<name>A8AAX6_IGNH4</name>
<dbReference type="GeneID" id="5561822"/>
<keyword evidence="2" id="KW-1185">Reference proteome</keyword>
<dbReference type="Proteomes" id="UP000000262">
    <property type="component" value="Chromosome"/>
</dbReference>
<evidence type="ECO:0000313" key="1">
    <source>
        <dbReference type="EMBL" id="ABU82078.1"/>
    </source>
</evidence>
<reference evidence="1 2" key="1">
    <citation type="journal article" date="2008" name="Genome Biol.">
        <title>A genomic analysis of the archaeal system Ignicoccus hospitalis-Nanoarchaeum equitans.</title>
        <authorList>
            <person name="Podar M."/>
            <person name="Anderson I."/>
            <person name="Makarova K.S."/>
            <person name="Elkins J.G."/>
            <person name="Ivanova N."/>
            <person name="Wall M.A."/>
            <person name="Lykidis A."/>
            <person name="Mavromatis K."/>
            <person name="Sun H."/>
            <person name="Hudson M.E."/>
            <person name="Chen W."/>
            <person name="Deciu C."/>
            <person name="Hutchison D."/>
            <person name="Eads J.R."/>
            <person name="Anderson A."/>
            <person name="Fernandes F."/>
            <person name="Szeto E."/>
            <person name="Lapidus A."/>
            <person name="Kyrpides N.C."/>
            <person name="Saier M.H.Jr."/>
            <person name="Richardson P.M."/>
            <person name="Rachel R."/>
            <person name="Huber H."/>
            <person name="Eisen J.A."/>
            <person name="Koonin E.V."/>
            <person name="Keller M."/>
            <person name="Stetter K.O."/>
        </authorList>
    </citation>
    <scope>NUCLEOTIDE SEQUENCE [LARGE SCALE GENOMIC DNA]</scope>
    <source>
        <strain evidence="2">KIN4/I / DSM 18386 / JCM 14125</strain>
    </source>
</reference>